<dbReference type="InterPro" id="IPR027267">
    <property type="entry name" value="AH/BAR_dom_sf"/>
</dbReference>
<dbReference type="OrthoDB" id="19848at2759"/>
<dbReference type="GO" id="GO:0005096">
    <property type="term" value="F:GTPase activator activity"/>
    <property type="evidence" value="ECO:0007669"/>
    <property type="project" value="TreeGrafter"/>
</dbReference>
<dbReference type="PROSITE" id="PS50238">
    <property type="entry name" value="RHOGAP"/>
    <property type="match status" value="1"/>
</dbReference>
<reference evidence="2 3" key="1">
    <citation type="submission" date="2012-10" db="EMBL/GenBank/DDBJ databases">
        <authorList>
            <person name="Zafar N."/>
            <person name="Inman J."/>
            <person name="Hall N."/>
            <person name="Lorenzi H."/>
            <person name="Caler E."/>
        </authorList>
    </citation>
    <scope>NUCLEOTIDE SEQUENCE [LARGE SCALE GENOMIC DNA]</scope>
    <source>
        <strain evidence="2 3">IP1</strain>
    </source>
</reference>
<dbReference type="GeneID" id="14891667"/>
<dbReference type="VEuPathDB" id="AmoebaDB:EIN_372160"/>
<dbReference type="GO" id="GO:0005737">
    <property type="term" value="C:cytoplasm"/>
    <property type="evidence" value="ECO:0007669"/>
    <property type="project" value="TreeGrafter"/>
</dbReference>
<dbReference type="OMA" id="NCATRFE"/>
<proteinExistence type="predicted"/>
<organism evidence="2 3">
    <name type="scientific">Entamoeba invadens IP1</name>
    <dbReference type="NCBI Taxonomy" id="370355"/>
    <lineage>
        <taxon>Eukaryota</taxon>
        <taxon>Amoebozoa</taxon>
        <taxon>Evosea</taxon>
        <taxon>Archamoebae</taxon>
        <taxon>Mastigamoebida</taxon>
        <taxon>Entamoebidae</taxon>
        <taxon>Entamoeba</taxon>
    </lineage>
</organism>
<name>A0A0A1UFN4_ENTIV</name>
<gene>
    <name evidence="2" type="ORF">EIN_372160</name>
</gene>
<dbReference type="PANTHER" id="PTHR45808:SF2">
    <property type="entry name" value="RHO GTPASE-ACTIVATING PROTEIN 68F"/>
    <property type="match status" value="1"/>
</dbReference>
<keyword evidence="3" id="KW-1185">Reference proteome</keyword>
<dbReference type="SMART" id="SM00324">
    <property type="entry name" value="RhoGAP"/>
    <property type="match status" value="1"/>
</dbReference>
<evidence type="ECO:0000313" key="2">
    <source>
        <dbReference type="EMBL" id="ELP92794.1"/>
    </source>
</evidence>
<accession>A0A0A1UFN4</accession>
<dbReference type="SUPFAM" id="SSF48350">
    <property type="entry name" value="GTPase activation domain, GAP"/>
    <property type="match status" value="1"/>
</dbReference>
<dbReference type="PANTHER" id="PTHR45808">
    <property type="entry name" value="RHO GTPASE-ACTIVATING PROTEIN 68F"/>
    <property type="match status" value="1"/>
</dbReference>
<dbReference type="InterPro" id="IPR008936">
    <property type="entry name" value="Rho_GTPase_activation_prot"/>
</dbReference>
<dbReference type="AlphaFoldDB" id="A0A0A1UFN4"/>
<dbReference type="Gene3D" id="1.10.555.10">
    <property type="entry name" value="Rho GTPase activation protein"/>
    <property type="match status" value="1"/>
</dbReference>
<feature type="domain" description="Rho-GAP" evidence="1">
    <location>
        <begin position="209"/>
        <end position="405"/>
    </location>
</feature>
<evidence type="ECO:0000313" key="3">
    <source>
        <dbReference type="Proteomes" id="UP000014680"/>
    </source>
</evidence>
<evidence type="ECO:0000259" key="1">
    <source>
        <dbReference type="PROSITE" id="PS50238"/>
    </source>
</evidence>
<dbReference type="KEGG" id="eiv:EIN_372160"/>
<dbReference type="GO" id="GO:0007264">
    <property type="term" value="P:small GTPase-mediated signal transduction"/>
    <property type="evidence" value="ECO:0007669"/>
    <property type="project" value="TreeGrafter"/>
</dbReference>
<dbReference type="SUPFAM" id="SSF103657">
    <property type="entry name" value="BAR/IMD domain-like"/>
    <property type="match status" value="1"/>
</dbReference>
<sequence>MKSSSAQKSQTVFIQNAKKTQVMVDEIKLFYKDILKKTKKWTQHIALAAHAGIGVSESMKNCATRFENNDMGNIQKVCTAMTQCGELVNNFVKVLDHLQINLDKNVNEVMRCFIEGELAMTTSSISPSNPKYSQALANTQLALDKFEIETLGVFLNTFGLFDEVKNEMEKVTNIKSEIDVTRSQQQQLQKAFEENTKADSSKYRNYFGIPLKKLIDDENRKNTQIPFGLEKALKYLYTSGIDSEGLFRVSSTPDKINHAQIRFLAINYSNEDPYLVANLVKTFLKEIPGKLIPKEAIPMFFLWDDALDAKGDDEKVQKKICEDMRMKLETSLSPEHFTCLNYIITFMASLSRSEKSKMTAESIATCVSPSIFYCDEKLEGKPLLEHNTKTNHILTFMIKNFTQIFTIPRRCCVRRKQSVYLQNPEEFVTPINGSPCPTPILFDRTPTPSLVTNDMSKHKSLSNFSNDTLV</sequence>
<dbReference type="InterPro" id="IPR000198">
    <property type="entry name" value="RhoGAP_dom"/>
</dbReference>
<dbReference type="Proteomes" id="UP000014680">
    <property type="component" value="Unassembled WGS sequence"/>
</dbReference>
<dbReference type="EMBL" id="KB206332">
    <property type="protein sequence ID" value="ELP92794.1"/>
    <property type="molecule type" value="Genomic_DNA"/>
</dbReference>
<dbReference type="CDD" id="cd00159">
    <property type="entry name" value="RhoGAP"/>
    <property type="match status" value="1"/>
</dbReference>
<dbReference type="Pfam" id="PF00620">
    <property type="entry name" value="RhoGAP"/>
    <property type="match status" value="1"/>
</dbReference>
<protein>
    <recommendedName>
        <fullName evidence="1">Rho-GAP domain-containing protein</fullName>
    </recommendedName>
</protein>
<dbReference type="RefSeq" id="XP_004259565.1">
    <property type="nucleotide sequence ID" value="XM_004259517.1"/>
</dbReference>